<dbReference type="Gene3D" id="3.40.630.30">
    <property type="match status" value="1"/>
</dbReference>
<dbReference type="InterPro" id="IPR000182">
    <property type="entry name" value="GNAT_dom"/>
</dbReference>
<evidence type="ECO:0000313" key="2">
    <source>
        <dbReference type="EMBL" id="KKK67027.1"/>
    </source>
</evidence>
<dbReference type="CDD" id="cd04301">
    <property type="entry name" value="NAT_SF"/>
    <property type="match status" value="1"/>
</dbReference>
<reference evidence="2" key="1">
    <citation type="journal article" date="2015" name="Nature">
        <title>Complex archaea that bridge the gap between prokaryotes and eukaryotes.</title>
        <authorList>
            <person name="Spang A."/>
            <person name="Saw J.H."/>
            <person name="Jorgensen S.L."/>
            <person name="Zaremba-Niedzwiedzka K."/>
            <person name="Martijn J."/>
            <person name="Lind A.E."/>
            <person name="van Eijk R."/>
            <person name="Schleper C."/>
            <person name="Guy L."/>
            <person name="Ettema T.J."/>
        </authorList>
    </citation>
    <scope>NUCLEOTIDE SEQUENCE</scope>
</reference>
<accession>A0A0F8XCY1</accession>
<name>A0A0F8XCY1_9ZZZZ</name>
<dbReference type="EMBL" id="LAZR01059802">
    <property type="protein sequence ID" value="KKK67027.1"/>
    <property type="molecule type" value="Genomic_DNA"/>
</dbReference>
<dbReference type="GO" id="GO:0016747">
    <property type="term" value="F:acyltransferase activity, transferring groups other than amino-acyl groups"/>
    <property type="evidence" value="ECO:0007669"/>
    <property type="project" value="InterPro"/>
</dbReference>
<dbReference type="Pfam" id="PF13673">
    <property type="entry name" value="Acetyltransf_10"/>
    <property type="match status" value="1"/>
</dbReference>
<dbReference type="AlphaFoldDB" id="A0A0F8XCY1"/>
<organism evidence="2">
    <name type="scientific">marine sediment metagenome</name>
    <dbReference type="NCBI Taxonomy" id="412755"/>
    <lineage>
        <taxon>unclassified sequences</taxon>
        <taxon>metagenomes</taxon>
        <taxon>ecological metagenomes</taxon>
    </lineage>
</organism>
<protein>
    <recommendedName>
        <fullName evidence="1">N-acetyltransferase domain-containing protein</fullName>
    </recommendedName>
</protein>
<comment type="caution">
    <text evidence="2">The sequence shown here is derived from an EMBL/GenBank/DDBJ whole genome shotgun (WGS) entry which is preliminary data.</text>
</comment>
<evidence type="ECO:0000259" key="1">
    <source>
        <dbReference type="PROSITE" id="PS51186"/>
    </source>
</evidence>
<proteinExistence type="predicted"/>
<dbReference type="SUPFAM" id="SSF55729">
    <property type="entry name" value="Acyl-CoA N-acyltransferases (Nat)"/>
    <property type="match status" value="1"/>
</dbReference>
<sequence>MQLVSKVFSELSTRELFAIMRTRVDVFVVEQQCPYPELDDIDCSATTQHLYWLEAEQLAAYARCYEKNEQYSAIGRVLVEQSQRGKGLAAQLVKEAIQCCFTHWPNKDIYIGAQTYLLGFYQSLGFQCTGEPYLEDGIAHQDMILKNRSV</sequence>
<feature type="domain" description="N-acetyltransferase" evidence="1">
    <location>
        <begin position="6"/>
        <end position="148"/>
    </location>
</feature>
<dbReference type="PROSITE" id="PS51186">
    <property type="entry name" value="GNAT"/>
    <property type="match status" value="1"/>
</dbReference>
<gene>
    <name evidence="2" type="ORF">LCGC14_2958170</name>
</gene>
<dbReference type="InterPro" id="IPR016181">
    <property type="entry name" value="Acyl_CoA_acyltransferase"/>
</dbReference>